<dbReference type="SMART" id="SM00369">
    <property type="entry name" value="LRR_TYP"/>
    <property type="match status" value="7"/>
</dbReference>
<keyword evidence="8" id="KW-0677">Repeat</keyword>
<evidence type="ECO:0000256" key="7">
    <source>
        <dbReference type="ARBA" id="ARBA00022729"/>
    </source>
</evidence>
<evidence type="ECO:0000256" key="11">
    <source>
        <dbReference type="ARBA" id="ARBA00023180"/>
    </source>
</evidence>
<dbReference type="FunFam" id="3.80.10.10:FF:000095">
    <property type="entry name" value="LRR receptor-like serine/threonine-protein kinase GSO1"/>
    <property type="match status" value="1"/>
</dbReference>
<evidence type="ECO:0000256" key="13">
    <source>
        <dbReference type="SAM" id="Phobius"/>
    </source>
</evidence>
<dbReference type="Pfam" id="PF00560">
    <property type="entry name" value="LRR_1"/>
    <property type="match status" value="6"/>
</dbReference>
<feature type="region of interest" description="Disordered" evidence="12">
    <location>
        <begin position="1"/>
        <end position="42"/>
    </location>
</feature>
<dbReference type="InterPro" id="IPR018790">
    <property type="entry name" value="DUF2358"/>
</dbReference>
<dbReference type="SUPFAM" id="SSF54427">
    <property type="entry name" value="NTF2-like"/>
    <property type="match status" value="1"/>
</dbReference>
<evidence type="ECO:0000256" key="10">
    <source>
        <dbReference type="ARBA" id="ARBA00023136"/>
    </source>
</evidence>
<dbReference type="GO" id="GO:0099402">
    <property type="term" value="P:plant organ development"/>
    <property type="evidence" value="ECO:0007669"/>
    <property type="project" value="UniProtKB-ARBA"/>
</dbReference>
<dbReference type="SUPFAM" id="SSF52047">
    <property type="entry name" value="RNI-like"/>
    <property type="match status" value="1"/>
</dbReference>
<evidence type="ECO:0000256" key="12">
    <source>
        <dbReference type="SAM" id="MobiDB-lite"/>
    </source>
</evidence>
<dbReference type="InterPro" id="IPR003591">
    <property type="entry name" value="Leu-rich_rpt_typical-subtyp"/>
</dbReference>
<evidence type="ECO:0000256" key="2">
    <source>
        <dbReference type="ARBA" id="ARBA00009592"/>
    </source>
</evidence>
<reference evidence="15" key="1">
    <citation type="submission" date="2015-06" db="UniProtKB">
        <authorList>
            <consortium name="EnsemblPlants"/>
        </authorList>
    </citation>
    <scope>IDENTIFICATION</scope>
</reference>
<organism evidence="15">
    <name type="scientific">Aegilops tauschii</name>
    <name type="common">Tausch's goatgrass</name>
    <name type="synonym">Aegilops squarrosa</name>
    <dbReference type="NCBI Taxonomy" id="37682"/>
    <lineage>
        <taxon>Eukaryota</taxon>
        <taxon>Viridiplantae</taxon>
        <taxon>Streptophyta</taxon>
        <taxon>Embryophyta</taxon>
        <taxon>Tracheophyta</taxon>
        <taxon>Spermatophyta</taxon>
        <taxon>Magnoliopsida</taxon>
        <taxon>Liliopsida</taxon>
        <taxon>Poales</taxon>
        <taxon>Poaceae</taxon>
        <taxon>BOP clade</taxon>
        <taxon>Pooideae</taxon>
        <taxon>Triticodae</taxon>
        <taxon>Triticeae</taxon>
        <taxon>Triticinae</taxon>
        <taxon>Aegilops</taxon>
    </lineage>
</organism>
<keyword evidence="10 13" id="KW-0472">Membrane</keyword>
<evidence type="ECO:0000256" key="9">
    <source>
        <dbReference type="ARBA" id="ARBA00022989"/>
    </source>
</evidence>
<comment type="subcellular location">
    <subcellularLocation>
        <location evidence="1">Cell membrane</location>
        <topology evidence="1">Single-pass type I membrane protein</topology>
    </subcellularLocation>
</comment>
<evidence type="ECO:0000259" key="14">
    <source>
        <dbReference type="Pfam" id="PF08263"/>
    </source>
</evidence>
<feature type="region of interest" description="Disordered" evidence="12">
    <location>
        <begin position="61"/>
        <end position="83"/>
    </location>
</feature>
<keyword evidence="9 13" id="KW-1133">Transmembrane helix</keyword>
<accession>N1QU74</accession>
<dbReference type="InterPro" id="IPR001611">
    <property type="entry name" value="Leu-rich_rpt"/>
</dbReference>
<keyword evidence="6 13" id="KW-0812">Transmembrane</keyword>
<dbReference type="ExpressionAtlas" id="N1QU74">
    <property type="expression patterns" value="baseline"/>
</dbReference>
<proteinExistence type="inferred from homology"/>
<evidence type="ECO:0000256" key="1">
    <source>
        <dbReference type="ARBA" id="ARBA00004251"/>
    </source>
</evidence>
<evidence type="ECO:0000256" key="8">
    <source>
        <dbReference type="ARBA" id="ARBA00022737"/>
    </source>
</evidence>
<name>N1QU74_AEGTA</name>
<feature type="transmembrane region" description="Helical" evidence="13">
    <location>
        <begin position="938"/>
        <end position="956"/>
    </location>
</feature>
<dbReference type="PANTHER" id="PTHR48063">
    <property type="entry name" value="LRR RECEPTOR-LIKE KINASE"/>
    <property type="match status" value="1"/>
</dbReference>
<dbReference type="GO" id="GO:0005886">
    <property type="term" value="C:plasma membrane"/>
    <property type="evidence" value="ECO:0007669"/>
    <property type="project" value="UniProtKB-SubCell"/>
</dbReference>
<keyword evidence="3" id="KW-1003">Cell membrane</keyword>
<dbReference type="FunFam" id="3.80.10.10:FF:000111">
    <property type="entry name" value="LRR receptor-like serine/threonine-protein kinase ERECTA"/>
    <property type="match status" value="1"/>
</dbReference>
<dbReference type="InterPro" id="IPR032675">
    <property type="entry name" value="LRR_dom_sf"/>
</dbReference>
<evidence type="ECO:0000256" key="3">
    <source>
        <dbReference type="ARBA" id="ARBA00022475"/>
    </source>
</evidence>
<dbReference type="PRINTS" id="PR00019">
    <property type="entry name" value="LEURICHRPT"/>
</dbReference>
<feature type="compositionally biased region" description="Low complexity" evidence="12">
    <location>
        <begin position="1"/>
        <end position="12"/>
    </location>
</feature>
<evidence type="ECO:0000313" key="15">
    <source>
        <dbReference type="EnsemblPlants" id="EMT02195"/>
    </source>
</evidence>
<keyword evidence="5" id="KW-1070">Brassinosteroid signaling pathway</keyword>
<dbReference type="Pfam" id="PF08263">
    <property type="entry name" value="LRRNT_2"/>
    <property type="match status" value="1"/>
</dbReference>
<dbReference type="GO" id="GO:0009742">
    <property type="term" value="P:brassinosteroid mediated signaling pathway"/>
    <property type="evidence" value="ECO:0007669"/>
    <property type="project" value="UniProtKB-KW"/>
</dbReference>
<keyword evidence="7" id="KW-0732">Signal</keyword>
<dbReference type="InterPro" id="IPR013210">
    <property type="entry name" value="LRR_N_plant-typ"/>
</dbReference>
<evidence type="ECO:0000256" key="4">
    <source>
        <dbReference type="ARBA" id="ARBA00022614"/>
    </source>
</evidence>
<protein>
    <submittedName>
        <fullName evidence="15">Putative LRR receptor-like serine/threonine-protein kinase</fullName>
    </submittedName>
</protein>
<feature type="domain" description="Leucine-rich repeat-containing N-terminal plant-type" evidence="14">
    <location>
        <begin position="278"/>
        <end position="316"/>
    </location>
</feature>
<dbReference type="Pfam" id="PF10184">
    <property type="entry name" value="DUF2358"/>
    <property type="match status" value="1"/>
</dbReference>
<dbReference type="SUPFAM" id="SSF52058">
    <property type="entry name" value="L domain-like"/>
    <property type="match status" value="1"/>
</dbReference>
<dbReference type="FunFam" id="3.80.10.10:FF:000400">
    <property type="entry name" value="Nuclear pore complex protein NUP107"/>
    <property type="match status" value="1"/>
</dbReference>
<keyword evidence="11" id="KW-0325">Glycoprotein</keyword>
<dbReference type="EnsemblPlants" id="EMT02195">
    <property type="protein sequence ID" value="EMT02195"/>
    <property type="gene ID" value="F775_01469"/>
</dbReference>
<dbReference type="Gene3D" id="3.80.10.10">
    <property type="entry name" value="Ribonuclease Inhibitor"/>
    <property type="match status" value="3"/>
</dbReference>
<dbReference type="InterPro" id="IPR032710">
    <property type="entry name" value="NTF2-like_dom_sf"/>
</dbReference>
<dbReference type="GO" id="GO:0009653">
    <property type="term" value="P:anatomical structure morphogenesis"/>
    <property type="evidence" value="ECO:0007669"/>
    <property type="project" value="UniProtKB-ARBA"/>
</dbReference>
<comment type="similarity">
    <text evidence="2">Belongs to the RLP family.</text>
</comment>
<dbReference type="PANTHER" id="PTHR48063:SF112">
    <property type="entry name" value="RECEPTOR LIKE PROTEIN 30-LIKE"/>
    <property type="match status" value="1"/>
</dbReference>
<evidence type="ECO:0000256" key="6">
    <source>
        <dbReference type="ARBA" id="ARBA00022692"/>
    </source>
</evidence>
<dbReference type="AlphaFoldDB" id="N1QU74"/>
<evidence type="ECO:0000256" key="5">
    <source>
        <dbReference type="ARBA" id="ARBA00022626"/>
    </source>
</evidence>
<dbReference type="InterPro" id="IPR046956">
    <property type="entry name" value="RLP23-like"/>
</dbReference>
<keyword evidence="4" id="KW-0433">Leucine-rich repeat</keyword>
<sequence length="996" mass="109591">MAFLLPKRTTPPCRSPPPTPPKSQLGLPSHGAGGRLHCSGPAQAAAPTHLNLPLLLSASQQEAPTAKSAETRSRAATAGGGGGDPRRSDFYLNLGAAVRALRDDLPAVFLREPNYDIYREDITFVDPLNTFHGIDNYKTIFWALRFHGRLLFSEIGLDVSRIWQLTETSIVVRWELWGTPRVPWESYGCFSGTSRYKVDRNGKIYEHKVDNLALDFPRPAVKVGSITNLVVAAYPPSPNPTFWDVVGTGDGCSWTKLYRAVLETVEREGDIPAGICMEAEALLSWKASLAGANESLSSWSLANSTGICHWMYISCNSARSTIVNLNISGASLNGTLDKFNFSAFPNLKKLILFQNGLYGNIPEGISNLTSLVQLQISSNWYVTGTIPRGIGRLKQLTELQLGGLGLDGAALPEEIGNLTSLTKIALYSINLTGSIPLTFGRLKKLRLLNLRNNSLTGRSAREICNMTELHRMDLTQNYLHGQIPDTVSRLVKLNRLLLSENQLGGDVIHELGNSSMLSYINMAKNSFSGVFPPSICAGGALVTVLAAYNGFTSLRSMTFQNCTTLEHIDFTENKIVADLMACFGKPPEQLRGLTVSNNHLYGTLLTDDGEVFLCNSTRLSLLDLSNNALNGDLSNSKCLWNMRHLEFMDLSSNSLSGVVPFLATPNRNLQSLHLANNHFSGAFPLVLKKSKKLITLDLGGNNFSGGIPSWISKSLPDLRFLLLSSNMFDGIIPSQILQFRQLQLLDLSKNKFTGRIPSNFGNFTGMIQEQKNGNSTYCYLPAEQLRIVLKNEGYLYNFTISFIVGMDLSSNFLSQEIPKGLTSLVGLRYLNLSRNHLSGGIPGDVGNLALLESLDLSENQLSGEIPPSLADLKALGTLNLSTNGLSGRIPTGSQLQTFPDPSIYSNNPGLCGFPLQDCVNPSASNQNDMKQDEDMETLWLYCFVVAGVIFGFWLYWGMLFCKETWRHVFYQYVDSMQDKVITKKIAAYRASKLRHE</sequence>